<evidence type="ECO:0000313" key="8">
    <source>
        <dbReference type="Proteomes" id="UP001595555"/>
    </source>
</evidence>
<dbReference type="EC" id="3.1.1.-" evidence="4"/>
<name>A0ABV7FEN4_9GAMM</name>
<keyword evidence="8" id="KW-1185">Reference proteome</keyword>
<feature type="region of interest" description="Disordered" evidence="5">
    <location>
        <begin position="1"/>
        <end position="20"/>
    </location>
</feature>
<dbReference type="InterPro" id="IPR002018">
    <property type="entry name" value="CarbesteraseB"/>
</dbReference>
<protein>
    <recommendedName>
        <fullName evidence="4">Carboxylic ester hydrolase</fullName>
        <ecNumber evidence="4">3.1.1.-</ecNumber>
    </recommendedName>
</protein>
<evidence type="ECO:0000256" key="2">
    <source>
        <dbReference type="ARBA" id="ARBA00010515"/>
    </source>
</evidence>
<dbReference type="InterPro" id="IPR002168">
    <property type="entry name" value="Lipase_GDXG_HIS_AS"/>
</dbReference>
<evidence type="ECO:0000256" key="3">
    <source>
        <dbReference type="ARBA" id="ARBA00022801"/>
    </source>
</evidence>
<dbReference type="RefSeq" id="WP_378115995.1">
    <property type="nucleotide sequence ID" value="NZ_JBHRTF010000002.1"/>
</dbReference>
<sequence length="553" mass="60360">MNNNKILPAKDIGNSQGDSSTLDRRQLLKAGALGSLLLAGASRVYGASDEYPLASTRSGKIRGTSQQGIKVFRGIPYGGDTAKTRFAPASPELPWEGVRDALDYGAAAPQRGKEEPTAEDCLFLNVWTPALRDGKRRPILVYIHGGGYDNGSGSSGLYDGTNLCLRGDLVVITLNHRLNAFGYLYLAQLEARALGSREFAASGNVGQWDLIQALQWVKQHAAEFGGDADNITLFGQSGGGAKIASLMATPAAAGLFHRVFTMSGQQVTAAGPRAATQRAQLLLDTLKLSPKQLAQLKTLPMEAIIAATQDTKDPSRIENNRLYFGPVLDNHLLHQHPFYPEAPAQSRRIPMVIGNTKDETRAFLGGDPKNHNLSWEELPARLELSQYSDVNPQVVIDTYRQLYPHYTPSQVFFAATTAGRSWPGAIQEAEARARQGAPAYVYQFDWGSPLDDGKWGAFHSIDIAMVFDTIHHPQARTGTSPAAQKVADQMSEALIAFARTGNPNHKGIPRWKPYSLEKRETLVVNEKSQLVNDPRGGERKLYAQVPFVQRGTF</sequence>
<dbReference type="PROSITE" id="PS00122">
    <property type="entry name" value="CARBOXYLESTERASE_B_1"/>
    <property type="match status" value="1"/>
</dbReference>
<dbReference type="InterPro" id="IPR019826">
    <property type="entry name" value="Carboxylesterase_B_AS"/>
</dbReference>
<feature type="domain" description="Carboxylesterase type B" evidence="6">
    <location>
        <begin position="53"/>
        <end position="529"/>
    </location>
</feature>
<dbReference type="Pfam" id="PF00135">
    <property type="entry name" value="COesterase"/>
    <property type="match status" value="1"/>
</dbReference>
<reference evidence="8" key="1">
    <citation type="journal article" date="2019" name="Int. J. Syst. Evol. Microbiol.">
        <title>The Global Catalogue of Microorganisms (GCM) 10K type strain sequencing project: providing services to taxonomists for standard genome sequencing and annotation.</title>
        <authorList>
            <consortium name="The Broad Institute Genomics Platform"/>
            <consortium name="The Broad Institute Genome Sequencing Center for Infectious Disease"/>
            <person name="Wu L."/>
            <person name="Ma J."/>
        </authorList>
    </citation>
    <scope>NUCLEOTIDE SEQUENCE [LARGE SCALE GENOMIC DNA]</scope>
    <source>
        <strain evidence="8">KCTC 52237</strain>
    </source>
</reference>
<comment type="caution">
    <text evidence="7">The sequence shown here is derived from an EMBL/GenBank/DDBJ whole genome shotgun (WGS) entry which is preliminary data.</text>
</comment>
<evidence type="ECO:0000259" key="6">
    <source>
        <dbReference type="Pfam" id="PF00135"/>
    </source>
</evidence>
<evidence type="ECO:0000256" key="4">
    <source>
        <dbReference type="RuleBase" id="RU361235"/>
    </source>
</evidence>
<dbReference type="Gene3D" id="3.40.50.1820">
    <property type="entry name" value="alpha/beta hydrolase"/>
    <property type="match status" value="1"/>
</dbReference>
<dbReference type="Proteomes" id="UP001595555">
    <property type="component" value="Unassembled WGS sequence"/>
</dbReference>
<dbReference type="InterPro" id="IPR019819">
    <property type="entry name" value="Carboxylesterase_B_CS"/>
</dbReference>
<dbReference type="PROSITE" id="PS01173">
    <property type="entry name" value="LIPASE_GDXG_HIS"/>
    <property type="match status" value="1"/>
</dbReference>
<dbReference type="SUPFAM" id="SSF53474">
    <property type="entry name" value="alpha/beta-Hydrolases"/>
    <property type="match status" value="1"/>
</dbReference>
<gene>
    <name evidence="7" type="ORF">ACFODX_03195</name>
</gene>
<dbReference type="PANTHER" id="PTHR11559">
    <property type="entry name" value="CARBOXYLESTERASE"/>
    <property type="match status" value="1"/>
</dbReference>
<dbReference type="InterPro" id="IPR006311">
    <property type="entry name" value="TAT_signal"/>
</dbReference>
<dbReference type="PROSITE" id="PS00941">
    <property type="entry name" value="CARBOXYLESTERASE_B_2"/>
    <property type="match status" value="1"/>
</dbReference>
<evidence type="ECO:0000313" key="7">
    <source>
        <dbReference type="EMBL" id="MFC3114547.1"/>
    </source>
</evidence>
<dbReference type="EMBL" id="JBHRTF010000002">
    <property type="protein sequence ID" value="MFC3114547.1"/>
    <property type="molecule type" value="Genomic_DNA"/>
</dbReference>
<keyword evidence="3 4" id="KW-0378">Hydrolase</keyword>
<dbReference type="InterPro" id="IPR050309">
    <property type="entry name" value="Type-B_Carboxylest/Lipase"/>
</dbReference>
<organism evidence="7 8">
    <name type="scientific">Cellvibrio fontiphilus</name>
    <dbReference type="NCBI Taxonomy" id="1815559"/>
    <lineage>
        <taxon>Bacteria</taxon>
        <taxon>Pseudomonadati</taxon>
        <taxon>Pseudomonadota</taxon>
        <taxon>Gammaproteobacteria</taxon>
        <taxon>Cellvibrionales</taxon>
        <taxon>Cellvibrionaceae</taxon>
        <taxon>Cellvibrio</taxon>
    </lineage>
</organism>
<proteinExistence type="inferred from homology"/>
<dbReference type="InterPro" id="IPR029058">
    <property type="entry name" value="AB_hydrolase_fold"/>
</dbReference>
<comment type="similarity">
    <text evidence="1 4">Belongs to the type-B carboxylesterase/lipase family.</text>
</comment>
<comment type="similarity">
    <text evidence="2">Belongs to the 'GDXG' lipolytic enzyme family.</text>
</comment>
<evidence type="ECO:0000256" key="5">
    <source>
        <dbReference type="SAM" id="MobiDB-lite"/>
    </source>
</evidence>
<accession>A0ABV7FEN4</accession>
<evidence type="ECO:0000256" key="1">
    <source>
        <dbReference type="ARBA" id="ARBA00005964"/>
    </source>
</evidence>
<dbReference type="PROSITE" id="PS51318">
    <property type="entry name" value="TAT"/>
    <property type="match status" value="1"/>
</dbReference>